<accession>A0AC61NQ86</accession>
<keyword evidence="2" id="KW-1185">Reference proteome</keyword>
<protein>
    <submittedName>
        <fullName evidence="1">TonB-dependent receptor</fullName>
    </submittedName>
</protein>
<dbReference type="Proteomes" id="UP000826212">
    <property type="component" value="Chromosome"/>
</dbReference>
<name>A0AC61NQ86_9BACT</name>
<organism evidence="1 2">
    <name type="scientific">Halosquirtibacter laminarini</name>
    <dbReference type="NCBI Taxonomy" id="3374600"/>
    <lineage>
        <taxon>Bacteria</taxon>
        <taxon>Pseudomonadati</taxon>
        <taxon>Bacteroidota</taxon>
        <taxon>Bacteroidia</taxon>
        <taxon>Marinilabiliales</taxon>
        <taxon>Prolixibacteraceae</taxon>
        <taxon>Halosquirtibacter</taxon>
    </lineage>
</organism>
<evidence type="ECO:0000313" key="2">
    <source>
        <dbReference type="Proteomes" id="UP000826212"/>
    </source>
</evidence>
<sequence>MKKKQIFTLLLLFLSTITFAQKGVQGEIKDHSNGEALPFVTVKATQNQKIVAGVFTNDKGEFSLPLKKGTYNIIFSYIGYENDTIKNFTLTKKDGWKKISTVDLRVATHQIEDINIVAKTGTVRSNIEKKRYNTSDFETAKGGNAVDLLNKLPSIDLDADGNISVRGTTDFMVYINGKPTQMDPSTLLGQIAGDAIESVDVITIPTAKYDAQGKGGIINIQTKKGSQDGFSISANLLGGASTWANITDKYSGYDMDDARYGGGVNASYTKDKLSIYAGLFYNKKNVNGKRSGDARLLQNDGSYYHMVAQGERPEWYEYYTAQLGADYQLSEATTLSASYFYGNRNDGRSAFYVYDTFYADADKNNIEGVDRNEEWIYNPNTDNRYGQFHSTDLHLTHKFNNQNKLDIDLLYEYSALSRELDNRNYEFDYQNDQVGEKTDHFKQTDDTPLHAYRLSIDYEKEFDNNSQLTVGFQPQWMDITGSFSYDTLNVASQTWGDYSSLENGVDMTRNIYAFYADYRGDIGKFNYILGLRAEYMDQDMQIDNPDYFNIFDRPAASEYKVNQLNWFPSLHLSYHLNEKNSLSASASRRINRPALKDMAPFLYRRHFEVYVVGDPTLEPEYLNNIELQYGWKDSKIAINLTGFYRGTDNAVFRVNTVYEEENVLIRSYTNSGNTQSLGAELNTSFDLGTVGDLFLGGSLYHYTVQGDIFGYQEKNESTNWTLKGNLNLNLSKSFKWSSDFNVKSATVTAQGENEMFYQANTALVYNPIKHQQWSFSLRAIDILSSNITGLSTRAYNTQGEQIFYQDTEYTRNGPIVELRASYSLNKLFKKSKKESTIGKSQF</sequence>
<dbReference type="EMBL" id="CP081303">
    <property type="protein sequence ID" value="QZE15387.1"/>
    <property type="molecule type" value="Genomic_DNA"/>
</dbReference>
<evidence type="ECO:0000313" key="1">
    <source>
        <dbReference type="EMBL" id="QZE15387.1"/>
    </source>
</evidence>
<gene>
    <name evidence="1" type="ORF">K4L44_06020</name>
</gene>
<reference evidence="1" key="1">
    <citation type="submission" date="2021-08" db="EMBL/GenBank/DDBJ databases">
        <title>Novel anaerobic bacterium isolated from sea squirt in East Sea, Republic of Korea.</title>
        <authorList>
            <person name="Nguyen T.H."/>
            <person name="Li Z."/>
            <person name="Lee Y.-J."/>
            <person name="Ko J."/>
            <person name="Kim S.-G."/>
        </authorList>
    </citation>
    <scope>NUCLEOTIDE SEQUENCE</scope>
    <source>
        <strain evidence="1">KCTC 25031</strain>
    </source>
</reference>
<keyword evidence="1" id="KW-0675">Receptor</keyword>
<proteinExistence type="predicted"/>